<dbReference type="PRINTS" id="PR01161">
    <property type="entry name" value="TUBULIN"/>
</dbReference>
<keyword evidence="3 5" id="KW-0547">Nucleotide-binding</keyword>
<dbReference type="AlphaFoldDB" id="A0A0R3S8E6"/>
<dbReference type="SUPFAM" id="SSF55307">
    <property type="entry name" value="Tubulin C-terminal domain-like"/>
    <property type="match status" value="1"/>
</dbReference>
<dbReference type="PANTHER" id="PTHR11588">
    <property type="entry name" value="TUBULIN"/>
    <property type="match status" value="1"/>
</dbReference>
<dbReference type="SMART" id="SM00864">
    <property type="entry name" value="Tubulin"/>
    <property type="match status" value="1"/>
</dbReference>
<reference evidence="10" key="1">
    <citation type="submission" date="2017-02" db="UniProtKB">
        <authorList>
            <consortium name="WormBaseParasite"/>
        </authorList>
    </citation>
    <scope>IDENTIFICATION</scope>
</reference>
<dbReference type="Gene3D" id="3.40.50.1440">
    <property type="entry name" value="Tubulin/FtsZ, GTPase domain"/>
    <property type="match status" value="1"/>
</dbReference>
<accession>A0A0R3S8E6</accession>
<dbReference type="Proteomes" id="UP000274504">
    <property type="component" value="Unassembled WGS sequence"/>
</dbReference>
<evidence type="ECO:0000256" key="2">
    <source>
        <dbReference type="ARBA" id="ARBA00022701"/>
    </source>
</evidence>
<organism evidence="10">
    <name type="scientific">Hymenolepis diminuta</name>
    <name type="common">Rat tapeworm</name>
    <dbReference type="NCBI Taxonomy" id="6216"/>
    <lineage>
        <taxon>Eukaryota</taxon>
        <taxon>Metazoa</taxon>
        <taxon>Spiralia</taxon>
        <taxon>Lophotrochozoa</taxon>
        <taxon>Platyhelminthes</taxon>
        <taxon>Cestoda</taxon>
        <taxon>Eucestoda</taxon>
        <taxon>Cyclophyllidea</taxon>
        <taxon>Hymenolepididae</taxon>
        <taxon>Hymenolepis</taxon>
    </lineage>
</organism>
<dbReference type="EMBL" id="UYSG01000054">
    <property type="protein sequence ID" value="VDL15986.1"/>
    <property type="molecule type" value="Genomic_DNA"/>
</dbReference>
<keyword evidence="4 5" id="KW-0342">GTP-binding</keyword>
<dbReference type="InterPro" id="IPR003008">
    <property type="entry name" value="Tubulin_FtsZ_GTPase"/>
</dbReference>
<protein>
    <submittedName>
        <fullName evidence="10">Tubulin epsilon chain</fullName>
    </submittedName>
</protein>
<dbReference type="InterPro" id="IPR017975">
    <property type="entry name" value="Tubulin_CS"/>
</dbReference>
<evidence type="ECO:0000313" key="10">
    <source>
        <dbReference type="WBParaSite" id="HDID_0000041401-mRNA-1"/>
    </source>
</evidence>
<name>A0A0R3S8E6_HYMDI</name>
<dbReference type="SMART" id="SM00865">
    <property type="entry name" value="Tubulin_C"/>
    <property type="match status" value="1"/>
</dbReference>
<dbReference type="Pfam" id="PF00091">
    <property type="entry name" value="Tubulin"/>
    <property type="match status" value="1"/>
</dbReference>
<evidence type="ECO:0000313" key="9">
    <source>
        <dbReference type="Proteomes" id="UP000274504"/>
    </source>
</evidence>
<dbReference type="InterPro" id="IPR036525">
    <property type="entry name" value="Tubulin/FtsZ_GTPase_sf"/>
</dbReference>
<dbReference type="OrthoDB" id="1662883at2759"/>
<feature type="domain" description="Tubulin/FtsZ GTPase" evidence="6">
    <location>
        <begin position="41"/>
        <end position="268"/>
    </location>
</feature>
<dbReference type="PRINTS" id="PR01519">
    <property type="entry name" value="EPSLNTUBULIN"/>
</dbReference>
<dbReference type="STRING" id="6216.A0A0R3S8E6"/>
<dbReference type="CDD" id="cd02190">
    <property type="entry name" value="epsilon_tubulin"/>
    <property type="match status" value="1"/>
</dbReference>
<evidence type="ECO:0000313" key="8">
    <source>
        <dbReference type="EMBL" id="VDL15986.1"/>
    </source>
</evidence>
<feature type="domain" description="Tubulin/FtsZ 2-layer sandwich" evidence="7">
    <location>
        <begin position="270"/>
        <end position="405"/>
    </location>
</feature>
<dbReference type="GO" id="GO:0007017">
    <property type="term" value="P:microtubule-based process"/>
    <property type="evidence" value="ECO:0007669"/>
    <property type="project" value="InterPro"/>
</dbReference>
<gene>
    <name evidence="8" type="ORF">HDID_LOCUS415</name>
</gene>
<comment type="similarity">
    <text evidence="1 5">Belongs to the tubulin family.</text>
</comment>
<evidence type="ECO:0000256" key="4">
    <source>
        <dbReference type="ARBA" id="ARBA00023134"/>
    </source>
</evidence>
<dbReference type="GO" id="GO:0005874">
    <property type="term" value="C:microtubule"/>
    <property type="evidence" value="ECO:0007669"/>
    <property type="project" value="UniProtKB-KW"/>
</dbReference>
<evidence type="ECO:0000256" key="3">
    <source>
        <dbReference type="ARBA" id="ARBA00022741"/>
    </source>
</evidence>
<dbReference type="GO" id="GO:0005525">
    <property type="term" value="F:GTP binding"/>
    <property type="evidence" value="ECO:0007669"/>
    <property type="project" value="UniProtKB-UniRule"/>
</dbReference>
<dbReference type="PROSITE" id="PS00227">
    <property type="entry name" value="TUBULIN"/>
    <property type="match status" value="1"/>
</dbReference>
<proteinExistence type="inferred from homology"/>
<dbReference type="InterPro" id="IPR000217">
    <property type="entry name" value="Tubulin"/>
</dbReference>
<evidence type="ECO:0000259" key="7">
    <source>
        <dbReference type="SMART" id="SM00865"/>
    </source>
</evidence>
<evidence type="ECO:0000256" key="1">
    <source>
        <dbReference type="ARBA" id="ARBA00009636"/>
    </source>
</evidence>
<evidence type="ECO:0000256" key="5">
    <source>
        <dbReference type="RuleBase" id="RU000352"/>
    </source>
</evidence>
<reference evidence="8 9" key="2">
    <citation type="submission" date="2018-11" db="EMBL/GenBank/DDBJ databases">
        <authorList>
            <consortium name="Pathogen Informatics"/>
        </authorList>
    </citation>
    <scope>NUCLEOTIDE SEQUENCE [LARGE SCALE GENOMIC DNA]</scope>
</reference>
<dbReference type="SUPFAM" id="SSF52490">
    <property type="entry name" value="Tubulin nucleotide-binding domain-like"/>
    <property type="match status" value="1"/>
</dbReference>
<sequence length="472" mass="52269">MTQSIFIQVGQCGNQIGHRFWDLALREHAASGKSGQFDDSMQTFFYPTKNSGIKSRSVLIDMEEGVVKSLLRSPIGGLFENTHFVTDVPGSGNNWAVGYYEHGTKHSGRIMEAIRKGAELCDCLQCFFILHSMGGGTGSGLGSYVTELLADSFPEVFKQVIFSSLVTAVFPSVDDDVIISPYNTVLAIDKLTELADCVISVENGALERIVNRIQKDVQERKEKYSSVSGTVIDGTGSISGGKSRAFDEVNNIVANMLLNLTSSARFPGTMNVDLNEISMNLVPFPRLHYLIAAQSPFASYSSVISPRNIDQIFQDVFSRDYQLISTNPRDHTILATALLLRGPGCASDIRRNIDRLQERLRFVDWNREGWKVGHCWISPVGQKTGALLALSNSTAITPPFTALRERMNRLLRRKAHLHHYSSTSNGNFDALSALNQADESLSNLINVYEFFNNSDNTETHFDEHTPVVQIAD</sequence>
<dbReference type="Pfam" id="PF03953">
    <property type="entry name" value="Tubulin_C"/>
    <property type="match status" value="1"/>
</dbReference>
<dbReference type="InterPro" id="IPR018316">
    <property type="entry name" value="Tubulin/FtsZ_2-layer-sand-dom"/>
</dbReference>
<dbReference type="InterPro" id="IPR004057">
    <property type="entry name" value="Epsilon_tubulin"/>
</dbReference>
<keyword evidence="2 5" id="KW-0493">Microtubule</keyword>
<dbReference type="WBParaSite" id="HDID_0000041401-mRNA-1">
    <property type="protein sequence ID" value="HDID_0000041401-mRNA-1"/>
    <property type="gene ID" value="HDID_0000041401"/>
</dbReference>
<dbReference type="InterPro" id="IPR008280">
    <property type="entry name" value="Tub_FtsZ_C"/>
</dbReference>
<evidence type="ECO:0000259" key="6">
    <source>
        <dbReference type="SMART" id="SM00864"/>
    </source>
</evidence>